<keyword evidence="2" id="KW-1185">Reference proteome</keyword>
<evidence type="ECO:0000313" key="2">
    <source>
        <dbReference type="Proteomes" id="UP001302321"/>
    </source>
</evidence>
<dbReference type="AlphaFoldDB" id="A0AAN6W283"/>
<feature type="non-terminal residue" evidence="1">
    <location>
        <position position="1"/>
    </location>
</feature>
<organism evidence="1 2">
    <name type="scientific">Triangularia setosa</name>
    <dbReference type="NCBI Taxonomy" id="2587417"/>
    <lineage>
        <taxon>Eukaryota</taxon>
        <taxon>Fungi</taxon>
        <taxon>Dikarya</taxon>
        <taxon>Ascomycota</taxon>
        <taxon>Pezizomycotina</taxon>
        <taxon>Sordariomycetes</taxon>
        <taxon>Sordariomycetidae</taxon>
        <taxon>Sordariales</taxon>
        <taxon>Podosporaceae</taxon>
        <taxon>Triangularia</taxon>
    </lineage>
</organism>
<sequence length="49" mass="5277">SIIAIHGLGTESPRTWGFKKKGGGGVVSWLSDSDMLPAARPEARIFTYD</sequence>
<dbReference type="Proteomes" id="UP001302321">
    <property type="component" value="Unassembled WGS sequence"/>
</dbReference>
<accession>A0AAN6W283</accession>
<evidence type="ECO:0000313" key="1">
    <source>
        <dbReference type="EMBL" id="KAK4172947.1"/>
    </source>
</evidence>
<comment type="caution">
    <text evidence="1">The sequence shown here is derived from an EMBL/GenBank/DDBJ whole genome shotgun (WGS) entry which is preliminary data.</text>
</comment>
<name>A0AAN6W283_9PEZI</name>
<proteinExistence type="predicted"/>
<protein>
    <submittedName>
        <fullName evidence="1">Uncharacterized protein</fullName>
    </submittedName>
</protein>
<reference evidence="1" key="2">
    <citation type="submission" date="2023-05" db="EMBL/GenBank/DDBJ databases">
        <authorList>
            <consortium name="Lawrence Berkeley National Laboratory"/>
            <person name="Steindorff A."/>
            <person name="Hensen N."/>
            <person name="Bonometti L."/>
            <person name="Westerberg I."/>
            <person name="Brannstrom I.O."/>
            <person name="Guillou S."/>
            <person name="Cros-Aarteil S."/>
            <person name="Calhoun S."/>
            <person name="Haridas S."/>
            <person name="Kuo A."/>
            <person name="Mondo S."/>
            <person name="Pangilinan J."/>
            <person name="Riley R."/>
            <person name="Labutti K."/>
            <person name="Andreopoulos B."/>
            <person name="Lipzen A."/>
            <person name="Chen C."/>
            <person name="Yanf M."/>
            <person name="Daum C."/>
            <person name="Ng V."/>
            <person name="Clum A."/>
            <person name="Ohm R."/>
            <person name="Martin F."/>
            <person name="Silar P."/>
            <person name="Natvig D."/>
            <person name="Lalanne C."/>
            <person name="Gautier V."/>
            <person name="Ament-Velasquez S.L."/>
            <person name="Kruys A."/>
            <person name="Hutchinson M.I."/>
            <person name="Powell A.J."/>
            <person name="Barry K."/>
            <person name="Miller A.N."/>
            <person name="Grigoriev I.V."/>
            <person name="Debuchy R."/>
            <person name="Gladieux P."/>
            <person name="Thoren M.H."/>
            <person name="Johannesson H."/>
        </authorList>
    </citation>
    <scope>NUCLEOTIDE SEQUENCE</scope>
    <source>
        <strain evidence="1">CBS 892.96</strain>
    </source>
</reference>
<dbReference type="EMBL" id="MU866380">
    <property type="protein sequence ID" value="KAK4172947.1"/>
    <property type="molecule type" value="Genomic_DNA"/>
</dbReference>
<reference evidence="1" key="1">
    <citation type="journal article" date="2023" name="Mol. Phylogenet. Evol.">
        <title>Genome-scale phylogeny and comparative genomics of the fungal order Sordariales.</title>
        <authorList>
            <person name="Hensen N."/>
            <person name="Bonometti L."/>
            <person name="Westerberg I."/>
            <person name="Brannstrom I.O."/>
            <person name="Guillou S."/>
            <person name="Cros-Aarteil S."/>
            <person name="Calhoun S."/>
            <person name="Haridas S."/>
            <person name="Kuo A."/>
            <person name="Mondo S."/>
            <person name="Pangilinan J."/>
            <person name="Riley R."/>
            <person name="LaButti K."/>
            <person name="Andreopoulos B."/>
            <person name="Lipzen A."/>
            <person name="Chen C."/>
            <person name="Yan M."/>
            <person name="Daum C."/>
            <person name="Ng V."/>
            <person name="Clum A."/>
            <person name="Steindorff A."/>
            <person name="Ohm R.A."/>
            <person name="Martin F."/>
            <person name="Silar P."/>
            <person name="Natvig D.O."/>
            <person name="Lalanne C."/>
            <person name="Gautier V."/>
            <person name="Ament-Velasquez S.L."/>
            <person name="Kruys A."/>
            <person name="Hutchinson M.I."/>
            <person name="Powell A.J."/>
            <person name="Barry K."/>
            <person name="Miller A.N."/>
            <person name="Grigoriev I.V."/>
            <person name="Debuchy R."/>
            <person name="Gladieux P."/>
            <person name="Hiltunen Thoren M."/>
            <person name="Johannesson H."/>
        </authorList>
    </citation>
    <scope>NUCLEOTIDE SEQUENCE</scope>
    <source>
        <strain evidence="1">CBS 892.96</strain>
    </source>
</reference>
<gene>
    <name evidence="1" type="ORF">QBC36DRAFT_195814</name>
</gene>